<accession>A2F1L2</accession>
<feature type="transmembrane region" description="Helical" evidence="2">
    <location>
        <begin position="67"/>
        <end position="84"/>
    </location>
</feature>
<dbReference type="VEuPathDB" id="TrichDB:TVAG_440560"/>
<keyword evidence="2" id="KW-0472">Membrane</keyword>
<dbReference type="InterPro" id="IPR036322">
    <property type="entry name" value="WD40_repeat_dom_sf"/>
</dbReference>
<dbReference type="Proteomes" id="UP000001542">
    <property type="component" value="Unassembled WGS sequence"/>
</dbReference>
<feature type="region of interest" description="Disordered" evidence="1">
    <location>
        <begin position="259"/>
        <end position="309"/>
    </location>
</feature>
<feature type="domain" description="BEACH" evidence="3">
    <location>
        <begin position="661"/>
        <end position="949"/>
    </location>
</feature>
<dbReference type="Pfam" id="PF02138">
    <property type="entry name" value="Beach"/>
    <property type="match status" value="1"/>
</dbReference>
<dbReference type="PANTHER" id="PTHR13743">
    <property type="entry name" value="BEIGE/BEACH-RELATED"/>
    <property type="match status" value="1"/>
</dbReference>
<keyword evidence="2" id="KW-1133">Transmembrane helix</keyword>
<protein>
    <submittedName>
        <fullName evidence="4">Beige/BEACH domain containing protein</fullName>
    </submittedName>
</protein>
<dbReference type="SMR" id="A2F1L2"/>
<keyword evidence="5" id="KW-1185">Reference proteome</keyword>
<sequence length="1095" mass="128067">MAAQKRNKEITKTANFFENMVMMIQSRPSLVFDFAFFFAYNIEMISPETLELILKMMSKNFSNKGNMPLFLSFFFMVLMNSNLAELKLPFMKNFYDSLKSFAQKNNFSVFTSLLASNDFTSLVYSEEEKSRINKFVENYEKTSKEVLESYEIKQEQNRENLKIENVLKEAEEIQEMFHREFFVNLDTKLRECESLECKLKISRDIYHSQNLTKEELEKETKSFHISPFFSPKSSPSLIIPSKQILQTPNLVHSKKQNLEENQSQGIRDNNDEESNIIKQDENNKDFDQEKLNLENNNKNQNKEKSISKDENRKEIEVILNQQGENNEERKDIVQVITQDENSQEIGEKLELQDEFEIIQISQDEINENITVNLNPQDKNRKEIVQNIHNEENKVIRNTQEEINKEMKVKTTNENPITEETKVTPNLQDKNNRKEMQENPITEEMQENPITEEMKVIKNSQDKTTNGNTITEENKVIQNKDNKEIGLNPNPQDKITEETKVTQNIQNRNPINYDKFSVKNKFYPLISKESSIYSVSYSNDIKSQIEMIYNPKCFMNTKLIRLFTRIPCVSFIHNGILMILSNSKYENDEIKFIEEENQQFLYFLSRVEEGDYGNNYTMFLGHPLISISDVAFCYEYFGNSSEIYSALNGVFIVEFEGEYSLVHGIKRKGLETDQNLWTQGEMSNLKYILSVNHFAKRSFVDCSNYPIFPRLIKDLSLKNQNKTEENEDDFIILDEDKLEEEIEVFGFKMRNLSLPIEIACGTKKEKEIIMNRFDVQGFHFTENISNSSFVSSLLLRYSPFCNIQWDIFNGNWDTPERIFIDVSKHLSCSQRVNHEMIPEMFYFPEIFMNLNNFSFENGKEIVSQFPDWASSPYSFVTIMREILNSDEVRTNLNNWFDIVFGFKLNNSKFLNTFHPNSIHCEEDDNEEKKEWRFIYGEVPQQIFNSSHPKSSFSFVGNIMTFDVDFEYDPVSSIISIGNISVATGLSFARHVSTDGKTISLTSRDGIVFLYTFPSLKFLNKFSRKGCYMSKVCTECFLCVSVFNGFVVFWSISNARIINIINIDFVNNIEILKENHFVLIHSGEKILTFSPSGFPVY</sequence>
<reference evidence="4" key="2">
    <citation type="journal article" date="2007" name="Science">
        <title>Draft genome sequence of the sexually transmitted pathogen Trichomonas vaginalis.</title>
        <authorList>
            <person name="Carlton J.M."/>
            <person name="Hirt R.P."/>
            <person name="Silva J.C."/>
            <person name="Delcher A.L."/>
            <person name="Schatz M."/>
            <person name="Zhao Q."/>
            <person name="Wortman J.R."/>
            <person name="Bidwell S.L."/>
            <person name="Alsmark U.C.M."/>
            <person name="Besteiro S."/>
            <person name="Sicheritz-Ponten T."/>
            <person name="Noel C.J."/>
            <person name="Dacks J.B."/>
            <person name="Foster P.G."/>
            <person name="Simillion C."/>
            <person name="Van de Peer Y."/>
            <person name="Miranda-Saavedra D."/>
            <person name="Barton G.J."/>
            <person name="Westrop G.D."/>
            <person name="Mueller S."/>
            <person name="Dessi D."/>
            <person name="Fiori P.L."/>
            <person name="Ren Q."/>
            <person name="Paulsen I."/>
            <person name="Zhang H."/>
            <person name="Bastida-Corcuera F.D."/>
            <person name="Simoes-Barbosa A."/>
            <person name="Brown M.T."/>
            <person name="Hayes R.D."/>
            <person name="Mukherjee M."/>
            <person name="Okumura C.Y."/>
            <person name="Schneider R."/>
            <person name="Smith A.J."/>
            <person name="Vanacova S."/>
            <person name="Villalvazo M."/>
            <person name="Haas B.J."/>
            <person name="Pertea M."/>
            <person name="Feldblyum T.V."/>
            <person name="Utterback T.R."/>
            <person name="Shu C.L."/>
            <person name="Osoegawa K."/>
            <person name="de Jong P.J."/>
            <person name="Hrdy I."/>
            <person name="Horvathova L."/>
            <person name="Zubacova Z."/>
            <person name="Dolezal P."/>
            <person name="Malik S.B."/>
            <person name="Logsdon J.M. Jr."/>
            <person name="Henze K."/>
            <person name="Gupta A."/>
            <person name="Wang C.C."/>
            <person name="Dunne R.L."/>
            <person name="Upcroft J.A."/>
            <person name="Upcroft P."/>
            <person name="White O."/>
            <person name="Salzberg S.L."/>
            <person name="Tang P."/>
            <person name="Chiu C.-H."/>
            <person name="Lee Y.-S."/>
            <person name="Embley T.M."/>
            <person name="Coombs G.H."/>
            <person name="Mottram J.C."/>
            <person name="Tachezy J."/>
            <person name="Fraser-Liggett C.M."/>
            <person name="Johnson P.J."/>
        </authorList>
    </citation>
    <scope>NUCLEOTIDE SEQUENCE [LARGE SCALE GENOMIC DNA]</scope>
    <source>
        <strain evidence="4">G3</strain>
    </source>
</reference>
<dbReference type="InParanoid" id="A2F1L2"/>
<dbReference type="SMART" id="SM01026">
    <property type="entry name" value="Beach"/>
    <property type="match status" value="1"/>
</dbReference>
<evidence type="ECO:0000313" key="4">
    <source>
        <dbReference type="EMBL" id="EAY01230.1"/>
    </source>
</evidence>
<feature type="compositionally biased region" description="Basic and acidic residues" evidence="1">
    <location>
        <begin position="300"/>
        <end position="309"/>
    </location>
</feature>
<organism evidence="4 5">
    <name type="scientific">Trichomonas vaginalis (strain ATCC PRA-98 / G3)</name>
    <dbReference type="NCBI Taxonomy" id="412133"/>
    <lineage>
        <taxon>Eukaryota</taxon>
        <taxon>Metamonada</taxon>
        <taxon>Parabasalia</taxon>
        <taxon>Trichomonadida</taxon>
        <taxon>Trichomonadidae</taxon>
        <taxon>Trichomonas</taxon>
    </lineage>
</organism>
<evidence type="ECO:0000259" key="3">
    <source>
        <dbReference type="PROSITE" id="PS50197"/>
    </source>
</evidence>
<evidence type="ECO:0000313" key="5">
    <source>
        <dbReference type="Proteomes" id="UP000001542"/>
    </source>
</evidence>
<proteinExistence type="predicted"/>
<dbReference type="InterPro" id="IPR000409">
    <property type="entry name" value="BEACH_dom"/>
</dbReference>
<name>A2F1L2_TRIV3</name>
<dbReference type="RefSeq" id="XP_001330146.1">
    <property type="nucleotide sequence ID" value="XM_001330111.1"/>
</dbReference>
<evidence type="ECO:0000256" key="2">
    <source>
        <dbReference type="SAM" id="Phobius"/>
    </source>
</evidence>
<dbReference type="Gene3D" id="1.10.1540.10">
    <property type="entry name" value="BEACH domain"/>
    <property type="match status" value="1"/>
</dbReference>
<dbReference type="OrthoDB" id="29306at2759"/>
<dbReference type="STRING" id="5722.A2F1L2"/>
<dbReference type="AlphaFoldDB" id="A2F1L2"/>
<dbReference type="InterPro" id="IPR036372">
    <property type="entry name" value="BEACH_dom_sf"/>
</dbReference>
<dbReference type="InterPro" id="IPR050865">
    <property type="entry name" value="BEACH_Domain"/>
</dbReference>
<dbReference type="EMBL" id="DS113574">
    <property type="protein sequence ID" value="EAY01230.1"/>
    <property type="molecule type" value="Genomic_DNA"/>
</dbReference>
<dbReference type="SUPFAM" id="SSF50978">
    <property type="entry name" value="WD40 repeat-like"/>
    <property type="match status" value="1"/>
</dbReference>
<gene>
    <name evidence="4" type="ORF">TVAG_440560</name>
</gene>
<dbReference type="PROSITE" id="PS50197">
    <property type="entry name" value="BEACH"/>
    <property type="match status" value="1"/>
</dbReference>
<feature type="compositionally biased region" description="Basic and acidic residues" evidence="1">
    <location>
        <begin position="278"/>
        <end position="292"/>
    </location>
</feature>
<keyword evidence="2" id="KW-0812">Transmembrane</keyword>
<dbReference type="SUPFAM" id="SSF81837">
    <property type="entry name" value="BEACH domain"/>
    <property type="match status" value="1"/>
</dbReference>
<dbReference type="eggNOG" id="KOG1786">
    <property type="taxonomic scope" value="Eukaryota"/>
</dbReference>
<reference evidence="4" key="1">
    <citation type="submission" date="2006-10" db="EMBL/GenBank/DDBJ databases">
        <authorList>
            <person name="Amadeo P."/>
            <person name="Zhao Q."/>
            <person name="Wortman J."/>
            <person name="Fraser-Liggett C."/>
            <person name="Carlton J."/>
        </authorList>
    </citation>
    <scope>NUCLEOTIDE SEQUENCE</scope>
    <source>
        <strain evidence="4">G3</strain>
    </source>
</reference>
<dbReference type="PANTHER" id="PTHR13743:SF161">
    <property type="entry name" value="BEIGE_BEACH DOMAIN CONTAINING PROTEIN"/>
    <property type="match status" value="1"/>
</dbReference>
<dbReference type="KEGG" id="tva:4759055"/>
<dbReference type="VEuPathDB" id="TrichDB:TVAGG3_0369240"/>
<evidence type="ECO:0000256" key="1">
    <source>
        <dbReference type="SAM" id="MobiDB-lite"/>
    </source>
</evidence>